<evidence type="ECO:0000256" key="1">
    <source>
        <dbReference type="SAM" id="MobiDB-lite"/>
    </source>
</evidence>
<feature type="non-terminal residue" evidence="2">
    <location>
        <position position="1"/>
    </location>
</feature>
<dbReference type="AlphaFoldDB" id="A0A6J4QNR7"/>
<feature type="compositionally biased region" description="Basic and acidic residues" evidence="1">
    <location>
        <begin position="40"/>
        <end position="78"/>
    </location>
</feature>
<feature type="compositionally biased region" description="Low complexity" evidence="1">
    <location>
        <begin position="16"/>
        <end position="30"/>
    </location>
</feature>
<feature type="region of interest" description="Disordered" evidence="1">
    <location>
        <begin position="1"/>
        <end position="123"/>
    </location>
</feature>
<organism evidence="2">
    <name type="scientific">uncultured Rubrobacteraceae bacterium</name>
    <dbReference type="NCBI Taxonomy" id="349277"/>
    <lineage>
        <taxon>Bacteria</taxon>
        <taxon>Bacillati</taxon>
        <taxon>Actinomycetota</taxon>
        <taxon>Rubrobacteria</taxon>
        <taxon>Rubrobacterales</taxon>
        <taxon>Rubrobacteraceae</taxon>
        <taxon>environmental samples</taxon>
    </lineage>
</organism>
<feature type="non-terminal residue" evidence="2">
    <location>
        <position position="188"/>
    </location>
</feature>
<protein>
    <submittedName>
        <fullName evidence="2">Uncharacterized protein</fullName>
    </submittedName>
</protein>
<reference evidence="2" key="1">
    <citation type="submission" date="2020-02" db="EMBL/GenBank/DDBJ databases">
        <authorList>
            <person name="Meier V. D."/>
        </authorList>
    </citation>
    <scope>NUCLEOTIDE SEQUENCE</scope>
    <source>
        <strain evidence="2">AVDCRST_MAG58</strain>
    </source>
</reference>
<evidence type="ECO:0000313" key="2">
    <source>
        <dbReference type="EMBL" id="CAA9449160.1"/>
    </source>
</evidence>
<dbReference type="EMBL" id="CADCVF010000018">
    <property type="protein sequence ID" value="CAA9449160.1"/>
    <property type="molecule type" value="Genomic_DNA"/>
</dbReference>
<feature type="compositionally biased region" description="Basic and acidic residues" evidence="1">
    <location>
        <begin position="150"/>
        <end position="175"/>
    </location>
</feature>
<gene>
    <name evidence="2" type="ORF">AVDCRST_MAG58-803</name>
</gene>
<name>A0A6J4QNR7_9ACTN</name>
<proteinExistence type="predicted"/>
<sequence length="188" mass="18774">EARAAKGGPSGGPNRGALGAGPSQAGPQAGNPTGVGAGGKEAHRPLQEGLRVDLPLRLRPARERGGVLDDPAPGEHGDVLAGPRTVRRGGGSGRGQAHPFGGRQGGLAHGRRGRGAGRDTPGVLAAGLAGADAGREAVGADQRGFGQRALRGDRRGRRGADGTVRRVARSERDDQGADELPLVAPGGM</sequence>
<accession>A0A6J4QNR7</accession>
<feature type="region of interest" description="Disordered" evidence="1">
    <location>
        <begin position="135"/>
        <end position="188"/>
    </location>
</feature>